<name>A0A5B8YRA9_9FLAO</name>
<reference evidence="1 2" key="1">
    <citation type="submission" date="2019-08" db="EMBL/GenBank/DDBJ databases">
        <title>Antarcticibacterium arcticum sp. nov., a bacterium isolated from marine sediment of the Canadian Beaufort Sea.</title>
        <authorList>
            <person name="Lee Y.M."/>
            <person name="Baek K."/>
            <person name="Lee D.-H."/>
            <person name="Shin S.C."/>
            <person name="Jin Y.K."/>
            <person name="Park Y."/>
        </authorList>
    </citation>
    <scope>NUCLEOTIDE SEQUENCE [LARGE SCALE GENOMIC DNA]</scope>
    <source>
        <strain evidence="1 2">PAMC 28998</strain>
    </source>
</reference>
<evidence type="ECO:0000313" key="2">
    <source>
        <dbReference type="Proteomes" id="UP000321954"/>
    </source>
</evidence>
<gene>
    <name evidence="1" type="ORF">FK178_03475</name>
</gene>
<accession>A0A5B8YRA9</accession>
<keyword evidence="2" id="KW-1185">Reference proteome</keyword>
<sequence length="285" mass="33328">MAIFFTACKSDIKEKNLLPDRQLSENFKSYWFAGEAEITTYELEQSRYSEAREGTAVLIYVTEDFVPDLQVKADSQNQENIPVLKLNATKNFITGIYPYSIMESTFYPLEGNSHALKITASIQEWCGQVYMQLNNRKGFDLVSHSYFQKEADQNLSLSNTYLENELWTQLRVDPNQLPVGEFEIIPAMQFIRLAHIDIKAYSAKGEFFQDEKWSVYQIKYPELKRELRIWHDPNFPYSIEKWEEIILRDGVEHKTTGSKMAQIKSAYWNKNSNKDLPLRDTLNLN</sequence>
<dbReference type="Proteomes" id="UP000321954">
    <property type="component" value="Chromosome"/>
</dbReference>
<dbReference type="AlphaFoldDB" id="A0A5B8YRA9"/>
<dbReference type="OrthoDB" id="5496093at2"/>
<evidence type="ECO:0000313" key="1">
    <source>
        <dbReference type="EMBL" id="QED39056.1"/>
    </source>
</evidence>
<dbReference type="KEGG" id="anp:FK178_03475"/>
<proteinExistence type="predicted"/>
<protein>
    <submittedName>
        <fullName evidence="1">Septum formation inhibitor Maf</fullName>
    </submittedName>
</protein>
<organism evidence="1 2">
    <name type="scientific">Antarcticibacterium arcticum</name>
    <dbReference type="NCBI Taxonomy" id="2585771"/>
    <lineage>
        <taxon>Bacteria</taxon>
        <taxon>Pseudomonadati</taxon>
        <taxon>Bacteroidota</taxon>
        <taxon>Flavobacteriia</taxon>
        <taxon>Flavobacteriales</taxon>
        <taxon>Flavobacteriaceae</taxon>
        <taxon>Antarcticibacterium</taxon>
    </lineage>
</organism>
<dbReference type="EMBL" id="CP042476">
    <property type="protein sequence ID" value="QED39056.1"/>
    <property type="molecule type" value="Genomic_DNA"/>
</dbReference>